<dbReference type="InterPro" id="IPR002018">
    <property type="entry name" value="CarbesteraseB"/>
</dbReference>
<dbReference type="GO" id="GO:0016787">
    <property type="term" value="F:hydrolase activity"/>
    <property type="evidence" value="ECO:0007669"/>
    <property type="project" value="UniProtKB-KW"/>
</dbReference>
<name>A0AAD4GCV0_BOLED</name>
<dbReference type="InterPro" id="IPR019819">
    <property type="entry name" value="Carboxylesterase_B_CS"/>
</dbReference>
<keyword evidence="2 7" id="KW-0378">Hydrolase</keyword>
<evidence type="ECO:0000256" key="1">
    <source>
        <dbReference type="ARBA" id="ARBA00005964"/>
    </source>
</evidence>
<protein>
    <submittedName>
        <fullName evidence="7">Alpha/Beta hydrolase protein</fullName>
    </submittedName>
</protein>
<dbReference type="AlphaFoldDB" id="A0AAD4GCV0"/>
<comment type="similarity">
    <text evidence="1">Belongs to the type-B carboxylesterase/lipase family.</text>
</comment>
<feature type="domain" description="Carboxylesterase type B" evidence="5">
    <location>
        <begin position="29"/>
        <end position="493"/>
    </location>
</feature>
<evidence type="ECO:0000256" key="4">
    <source>
        <dbReference type="SAM" id="SignalP"/>
    </source>
</evidence>
<feature type="region of interest" description="Disordered" evidence="3">
    <location>
        <begin position="551"/>
        <end position="636"/>
    </location>
</feature>
<keyword evidence="8" id="KW-1185">Reference proteome</keyword>
<gene>
    <name evidence="7" type="ORF">L210DRAFT_3505595</name>
</gene>
<dbReference type="SUPFAM" id="SSF53474">
    <property type="entry name" value="alpha/beta-Hydrolases"/>
    <property type="match status" value="1"/>
</dbReference>
<evidence type="ECO:0000259" key="5">
    <source>
        <dbReference type="Pfam" id="PF00135"/>
    </source>
</evidence>
<dbReference type="InterPro" id="IPR050309">
    <property type="entry name" value="Type-B_Carboxylest/Lipase"/>
</dbReference>
<dbReference type="Gene3D" id="3.40.50.1820">
    <property type="entry name" value="alpha/beta hydrolase"/>
    <property type="match status" value="1"/>
</dbReference>
<dbReference type="InterPro" id="IPR029058">
    <property type="entry name" value="AB_hydrolase_fold"/>
</dbReference>
<feature type="compositionally biased region" description="Acidic residues" evidence="3">
    <location>
        <begin position="586"/>
        <end position="600"/>
    </location>
</feature>
<dbReference type="InterPro" id="IPR028217">
    <property type="entry name" value="Rsa3_C"/>
</dbReference>
<sequence>MLQTSVSFLVFLTVFGRVVAGTVQVRTAPMVTLDNATVTGVTSGSTSQFLGIPFAQPPTGNLRFRLPKMLPPYNTSFPATAYGPACPQQATTLPLPSGLPAEAIDYLTNSVYNLVISSAEDCLTLNVVTPSNATPASKLPVVVWIFGGGFEFGGTNIYDGSIIVEKAISLGVPAIYVSMNYRLNAFGFLASQEVKDAGVGNLGLQDQRLALQWVQKYISAFGGDPSKVTIWGESAGSISVALHMVTDGGNPDVFSELRSWKAPYYDALVAETGCSDATDTLQCLREVTYETLLTAVNQSPGIFTYQSLVLAWLPRVDGVFLTADPQYLVQQGSVADVPFINGDCDDEGTLFSLSTINITTDAQLEEYLHTYWIPNASTTTIAQLMTYYPSDPSQGSPFDTGDLNALSPQFKRIAAIQGDIIFQAPRRFFLQSRSGKQSIWTYVNKRLKTVPFLGSFHASDLLNVYGGSDMASYLVRFVTNLDPNVGESTDLYWPQYDVTTSQIVLELLDGLVPQALTTDTYRAEAIAYLTNVTLANPLCLTQIEFANELEDTSTPKKTVTIPIHRGKPSNNADTDEDEDKVSSSSDESEDDTNSDEEDVDISVPSISLKPGHREPPPQRDSPSPPANVDIPPFIAPNAPESEQVLKEKFRKFWMASIAEGFKDDLEEIRKEPNLGPSRLALLIESLASGADVFSSNSAGTSVNEMEVVLGQLP</sequence>
<feature type="signal peptide" evidence="4">
    <location>
        <begin position="1"/>
        <end position="20"/>
    </location>
</feature>
<evidence type="ECO:0000259" key="6">
    <source>
        <dbReference type="Pfam" id="PF14615"/>
    </source>
</evidence>
<feature type="domain" description="Ribosome-assembly protein 3 C-terminal" evidence="6">
    <location>
        <begin position="649"/>
        <end position="694"/>
    </location>
</feature>
<dbReference type="InterPro" id="IPR019826">
    <property type="entry name" value="Carboxylesterase_B_AS"/>
</dbReference>
<evidence type="ECO:0000256" key="2">
    <source>
        <dbReference type="ARBA" id="ARBA00022801"/>
    </source>
</evidence>
<organism evidence="7 8">
    <name type="scientific">Boletus edulis BED1</name>
    <dbReference type="NCBI Taxonomy" id="1328754"/>
    <lineage>
        <taxon>Eukaryota</taxon>
        <taxon>Fungi</taxon>
        <taxon>Dikarya</taxon>
        <taxon>Basidiomycota</taxon>
        <taxon>Agaricomycotina</taxon>
        <taxon>Agaricomycetes</taxon>
        <taxon>Agaricomycetidae</taxon>
        <taxon>Boletales</taxon>
        <taxon>Boletineae</taxon>
        <taxon>Boletaceae</taxon>
        <taxon>Boletoideae</taxon>
        <taxon>Boletus</taxon>
    </lineage>
</organism>
<proteinExistence type="inferred from homology"/>
<dbReference type="Pfam" id="PF14615">
    <property type="entry name" value="Rsa3"/>
    <property type="match status" value="1"/>
</dbReference>
<evidence type="ECO:0000313" key="7">
    <source>
        <dbReference type="EMBL" id="KAF8436813.1"/>
    </source>
</evidence>
<dbReference type="Proteomes" id="UP001194468">
    <property type="component" value="Unassembled WGS sequence"/>
</dbReference>
<keyword evidence="4" id="KW-0732">Signal</keyword>
<reference evidence="7" key="2">
    <citation type="journal article" date="2020" name="Nat. Commun.">
        <title>Large-scale genome sequencing of mycorrhizal fungi provides insights into the early evolution of symbiotic traits.</title>
        <authorList>
            <person name="Miyauchi S."/>
            <person name="Kiss E."/>
            <person name="Kuo A."/>
            <person name="Drula E."/>
            <person name="Kohler A."/>
            <person name="Sanchez-Garcia M."/>
            <person name="Morin E."/>
            <person name="Andreopoulos B."/>
            <person name="Barry K.W."/>
            <person name="Bonito G."/>
            <person name="Buee M."/>
            <person name="Carver A."/>
            <person name="Chen C."/>
            <person name="Cichocki N."/>
            <person name="Clum A."/>
            <person name="Culley D."/>
            <person name="Crous P.W."/>
            <person name="Fauchery L."/>
            <person name="Girlanda M."/>
            <person name="Hayes R.D."/>
            <person name="Keri Z."/>
            <person name="LaButti K."/>
            <person name="Lipzen A."/>
            <person name="Lombard V."/>
            <person name="Magnuson J."/>
            <person name="Maillard F."/>
            <person name="Murat C."/>
            <person name="Nolan M."/>
            <person name="Ohm R.A."/>
            <person name="Pangilinan J."/>
            <person name="Pereira M.F."/>
            <person name="Perotto S."/>
            <person name="Peter M."/>
            <person name="Pfister S."/>
            <person name="Riley R."/>
            <person name="Sitrit Y."/>
            <person name="Stielow J.B."/>
            <person name="Szollosi G."/>
            <person name="Zifcakova L."/>
            <person name="Stursova M."/>
            <person name="Spatafora J.W."/>
            <person name="Tedersoo L."/>
            <person name="Vaario L.M."/>
            <person name="Yamada A."/>
            <person name="Yan M."/>
            <person name="Wang P."/>
            <person name="Xu J."/>
            <person name="Bruns T."/>
            <person name="Baldrian P."/>
            <person name="Vilgalys R."/>
            <person name="Dunand C."/>
            <person name="Henrissat B."/>
            <person name="Grigoriev I.V."/>
            <person name="Hibbett D."/>
            <person name="Nagy L.G."/>
            <person name="Martin F.M."/>
        </authorList>
    </citation>
    <scope>NUCLEOTIDE SEQUENCE</scope>
    <source>
        <strain evidence="7">BED1</strain>
    </source>
</reference>
<evidence type="ECO:0000313" key="8">
    <source>
        <dbReference type="Proteomes" id="UP001194468"/>
    </source>
</evidence>
<comment type="caution">
    <text evidence="7">The sequence shown here is derived from an EMBL/GenBank/DDBJ whole genome shotgun (WGS) entry which is preliminary data.</text>
</comment>
<feature type="chain" id="PRO_5041941763" evidence="4">
    <location>
        <begin position="21"/>
        <end position="713"/>
    </location>
</feature>
<accession>A0AAD4GCV0</accession>
<reference evidence="7" key="1">
    <citation type="submission" date="2019-10" db="EMBL/GenBank/DDBJ databases">
        <authorList>
            <consortium name="DOE Joint Genome Institute"/>
            <person name="Kuo A."/>
            <person name="Miyauchi S."/>
            <person name="Kiss E."/>
            <person name="Drula E."/>
            <person name="Kohler A."/>
            <person name="Sanchez-Garcia M."/>
            <person name="Andreopoulos B."/>
            <person name="Barry K.W."/>
            <person name="Bonito G."/>
            <person name="Buee M."/>
            <person name="Carver A."/>
            <person name="Chen C."/>
            <person name="Cichocki N."/>
            <person name="Clum A."/>
            <person name="Culley D."/>
            <person name="Crous P.W."/>
            <person name="Fauchery L."/>
            <person name="Girlanda M."/>
            <person name="Hayes R."/>
            <person name="Keri Z."/>
            <person name="LaButti K."/>
            <person name="Lipzen A."/>
            <person name="Lombard V."/>
            <person name="Magnuson J."/>
            <person name="Maillard F."/>
            <person name="Morin E."/>
            <person name="Murat C."/>
            <person name="Nolan M."/>
            <person name="Ohm R."/>
            <person name="Pangilinan J."/>
            <person name="Pereira M."/>
            <person name="Perotto S."/>
            <person name="Peter M."/>
            <person name="Riley R."/>
            <person name="Sitrit Y."/>
            <person name="Stielow B."/>
            <person name="Szollosi G."/>
            <person name="Zifcakova L."/>
            <person name="Stursova M."/>
            <person name="Spatafora J.W."/>
            <person name="Tedersoo L."/>
            <person name="Vaario L.-M."/>
            <person name="Yamada A."/>
            <person name="Yan M."/>
            <person name="Wang P."/>
            <person name="Xu J."/>
            <person name="Bruns T."/>
            <person name="Baldrian P."/>
            <person name="Vilgalys R."/>
            <person name="Henrissat B."/>
            <person name="Grigoriev I.V."/>
            <person name="Hibbett D."/>
            <person name="Nagy L.G."/>
            <person name="Martin F.M."/>
        </authorList>
    </citation>
    <scope>NUCLEOTIDE SEQUENCE</scope>
    <source>
        <strain evidence="7">BED1</strain>
    </source>
</reference>
<dbReference type="PANTHER" id="PTHR11559">
    <property type="entry name" value="CARBOXYLESTERASE"/>
    <property type="match status" value="1"/>
</dbReference>
<dbReference type="PROSITE" id="PS00122">
    <property type="entry name" value="CARBOXYLESTERASE_B_1"/>
    <property type="match status" value="1"/>
</dbReference>
<dbReference type="PROSITE" id="PS00941">
    <property type="entry name" value="CARBOXYLESTERASE_B_2"/>
    <property type="match status" value="1"/>
</dbReference>
<dbReference type="Pfam" id="PF00135">
    <property type="entry name" value="COesterase"/>
    <property type="match status" value="1"/>
</dbReference>
<evidence type="ECO:0000256" key="3">
    <source>
        <dbReference type="SAM" id="MobiDB-lite"/>
    </source>
</evidence>
<dbReference type="EMBL" id="WHUW01000020">
    <property type="protein sequence ID" value="KAF8436813.1"/>
    <property type="molecule type" value="Genomic_DNA"/>
</dbReference>